<dbReference type="EMBL" id="JBHTLY010000007">
    <property type="protein sequence ID" value="MFD1202976.1"/>
    <property type="molecule type" value="Genomic_DNA"/>
</dbReference>
<feature type="compositionally biased region" description="Polar residues" evidence="1">
    <location>
        <begin position="559"/>
        <end position="570"/>
    </location>
</feature>
<dbReference type="Proteomes" id="UP001597181">
    <property type="component" value="Unassembled WGS sequence"/>
</dbReference>
<dbReference type="InterPro" id="IPR054028">
    <property type="entry name" value="TarS/TarP_linker"/>
</dbReference>
<dbReference type="PANTHER" id="PTHR22916:SF3">
    <property type="entry name" value="UDP-GLCNAC:BETAGAL BETA-1,3-N-ACETYLGLUCOSAMINYLTRANSFERASE-LIKE PROTEIN 1"/>
    <property type="match status" value="1"/>
</dbReference>
<evidence type="ECO:0000313" key="4">
    <source>
        <dbReference type="EMBL" id="MFD1202976.1"/>
    </source>
</evidence>
<proteinExistence type="predicted"/>
<keyword evidence="4" id="KW-0328">Glycosyltransferase</keyword>
<dbReference type="Pfam" id="PF22181">
    <property type="entry name" value="TarS_linker"/>
    <property type="match status" value="1"/>
</dbReference>
<dbReference type="GO" id="GO:0016757">
    <property type="term" value="F:glycosyltransferase activity"/>
    <property type="evidence" value="ECO:0007669"/>
    <property type="project" value="UniProtKB-KW"/>
</dbReference>
<dbReference type="Pfam" id="PF00535">
    <property type="entry name" value="Glycos_transf_2"/>
    <property type="match status" value="1"/>
</dbReference>
<dbReference type="InterPro" id="IPR029044">
    <property type="entry name" value="Nucleotide-diphossugar_trans"/>
</dbReference>
<organism evidence="4 5">
    <name type="scientific">Leucobacter albus</name>
    <dbReference type="NCBI Taxonomy" id="272210"/>
    <lineage>
        <taxon>Bacteria</taxon>
        <taxon>Bacillati</taxon>
        <taxon>Actinomycetota</taxon>
        <taxon>Actinomycetes</taxon>
        <taxon>Micrococcales</taxon>
        <taxon>Microbacteriaceae</taxon>
        <taxon>Leucobacter</taxon>
    </lineage>
</organism>
<dbReference type="EC" id="2.4.-.-" evidence="4"/>
<dbReference type="InterPro" id="IPR001173">
    <property type="entry name" value="Glyco_trans_2-like"/>
</dbReference>
<reference evidence="5" key="1">
    <citation type="journal article" date="2019" name="Int. J. Syst. Evol. Microbiol.">
        <title>The Global Catalogue of Microorganisms (GCM) 10K type strain sequencing project: providing services to taxonomists for standard genome sequencing and annotation.</title>
        <authorList>
            <consortium name="The Broad Institute Genomics Platform"/>
            <consortium name="The Broad Institute Genome Sequencing Center for Infectious Disease"/>
            <person name="Wu L."/>
            <person name="Ma J."/>
        </authorList>
    </citation>
    <scope>NUCLEOTIDE SEQUENCE [LARGE SCALE GENOMIC DNA]</scope>
    <source>
        <strain evidence="5">CCUG 50213</strain>
    </source>
</reference>
<protein>
    <submittedName>
        <fullName evidence="4">Glycosyltransferase</fullName>
        <ecNumber evidence="4">2.4.-.-</ecNumber>
    </submittedName>
</protein>
<dbReference type="PANTHER" id="PTHR22916">
    <property type="entry name" value="GLYCOSYLTRANSFERASE"/>
    <property type="match status" value="1"/>
</dbReference>
<evidence type="ECO:0000313" key="5">
    <source>
        <dbReference type="Proteomes" id="UP001597181"/>
    </source>
</evidence>
<dbReference type="Gene3D" id="3.90.550.10">
    <property type="entry name" value="Spore Coat Polysaccharide Biosynthesis Protein SpsA, Chain A"/>
    <property type="match status" value="1"/>
</dbReference>
<sequence>MLSTPRVSVIIPVYNAMPYLTGAIESVLAQDLTELELIAVNDGSTDGSAAELDRLAAADERITVIHQPNSGWPGLPRNRGIDRARGEFLFFMDADDTMAPNALSAMTNMALSAADEGPAEVVIPRFEGTGGRGVQSLFARHPHGPITVSRAMETLSPQKLFHRAFVERHRLRFPEAKVRLEDGIFVTQAYVRANRILFCGREPLYFIALRSDGQNISSRAIDAENYVASCRQISRILIDGTADPETANRLVLELFQRKGLRFYSPTRWHKMSRERRATWVALHREFLRDVLPAHRTPALAHPTDQRKLELIRAGRVARLNALIAAEGDFAHVATATSATHSPERAIELRVAVTPAPAASAFARRTPAAAQLSAARRLDGVLTRVQHRRYARGIGARARAVITWPAPQLWLVLNGRRKNRTRLVRARLVGYDAASGAYEYVATLSPQLLAGFRRDRVDLRTVAGSANGFGPRALSGAAVRLLAGADLGTALDDGALPGGPASQLYATNRGNASIRPRPTGEVGGAANSAAGGVGGAGSSAAGAAGAGATGTDGTAGTAPRQGTDTRPLNVV</sequence>
<keyword evidence="5" id="KW-1185">Reference proteome</keyword>
<accession>A0ABW3TQG6</accession>
<evidence type="ECO:0000259" key="3">
    <source>
        <dbReference type="Pfam" id="PF22181"/>
    </source>
</evidence>
<evidence type="ECO:0000256" key="1">
    <source>
        <dbReference type="SAM" id="MobiDB-lite"/>
    </source>
</evidence>
<dbReference type="RefSeq" id="WP_343960744.1">
    <property type="nucleotide sequence ID" value="NZ_BAAAKZ010000009.1"/>
</dbReference>
<gene>
    <name evidence="4" type="ORF">ACFQ3U_13830</name>
</gene>
<feature type="region of interest" description="Disordered" evidence="1">
    <location>
        <begin position="530"/>
        <end position="570"/>
    </location>
</feature>
<name>A0ABW3TQG6_9MICO</name>
<comment type="caution">
    <text evidence="4">The sequence shown here is derived from an EMBL/GenBank/DDBJ whole genome shotgun (WGS) entry which is preliminary data.</text>
</comment>
<feature type="domain" description="Glycosyltransferase 2-like" evidence="2">
    <location>
        <begin position="8"/>
        <end position="136"/>
    </location>
</feature>
<dbReference type="SUPFAM" id="SSF53448">
    <property type="entry name" value="Nucleotide-diphospho-sugar transferases"/>
    <property type="match status" value="1"/>
</dbReference>
<feature type="domain" description="TarS/TarP linker" evidence="3">
    <location>
        <begin position="224"/>
        <end position="322"/>
    </location>
</feature>
<dbReference type="CDD" id="cd00761">
    <property type="entry name" value="Glyco_tranf_GTA_type"/>
    <property type="match status" value="1"/>
</dbReference>
<evidence type="ECO:0000259" key="2">
    <source>
        <dbReference type="Pfam" id="PF00535"/>
    </source>
</evidence>
<keyword evidence="4" id="KW-0808">Transferase</keyword>